<comment type="caution">
    <text evidence="12">The sequence shown here is derived from an EMBL/GenBank/DDBJ whole genome shotgun (WGS) entry which is preliminary data.</text>
</comment>
<feature type="domain" description="Nrap protein" evidence="8">
    <location>
        <begin position="455"/>
        <end position="574"/>
    </location>
</feature>
<feature type="domain" description="Nrap protein" evidence="9">
    <location>
        <begin position="598"/>
        <end position="782"/>
    </location>
</feature>
<dbReference type="Pfam" id="PF17407">
    <property type="entry name" value="Nrap_D6"/>
    <property type="match status" value="1"/>
</dbReference>
<dbReference type="InterPro" id="IPR035367">
    <property type="entry name" value="Nrap_D2"/>
</dbReference>
<dbReference type="Pfam" id="PF03813">
    <property type="entry name" value="Nrap"/>
    <property type="match status" value="1"/>
</dbReference>
<sequence length="1087" mass="121962">MDCHSKRRKLKHTTSNVPPHSLINFEAQNSIQLSPANTLVLQTYHLLDESRTDANTFEGADALLRQIKDIVDAIEPHDAVPIAQATMQLEKSQRVIAPYPDPPPRPDAQYKVSFAKPTQCNVVGSYICKSMIKTQDSLSIDMVVQMPESLFQDKDYMDMRYFYRRSYYIAYIAAHVGKHLGSMVKLAFEHLNENPLLPLLLIRPLASNDGCPSSETPYKSNSRYTVRLIACAPDRLFPWSKLTPSSNCNRQRDQSCSVPTTFYNSTLNGEQTFISYLRLLSHVRSVCPAFTDACILGRIWLQQRGFGGGLSQGGFGHFEWAVLMALLLSTGVHDGKATLSTSLSSTELFKAVIQFLSCTDLLKAPVAFGTSGTNAKAIKEEGPVIFDGDRQLNILFKTTPWSIALLQLYAKTTADLLADDPVDKFDAIFITKANIDPLVFDACFELSLGETLDRHNFSFRAHRILRRAYGLRAQLVHFSTQQREPWPLGRRAPEQASTLTVSVIFDATAMSRNLEYGPRAEEQKEGASFRQFWGDKAELRRFKDGRILECVEWKMGSPFEICHEILCYSLGRHMGISSDAVVVRGPDMKTIVGPCYRDKDAYDAARRAFTALEREIRTLDELPLQIKQIRPVSPMASYSSMAVPTLPFHGDFLEPMDIVLDFEASSKWPENLVAIQEAKIEFLLDIDKRLTAAHRNLITSLGRENGITAIENLAYLDILYDTGAAFRLRIHCDVEESLLERQSSNKTLEHHVRDASAQARDEFCWLYKTLPLHTQTVATLCTRLDALSQSIRLVKHWFASHRLSRHFSEQLIELLALHVFLEPYPWPVPTSPTTGFLRTLVFLSRWNWRDEPLIIDWADSLTCNDRAAIRGQVDAWRRKDAQMNKTVLFVATSSEPSGLAYTLKGPCKLVASRMTRLAKAACRVMRSQTCRLEAASLFQSSLHDFDVVIRLSSKAVKTAVSGAATAPGVKRLSQFTNLHVGIGRAPLPMRLHPVDVLTAELQRVYGDTLVFFGGSSQDLALPAIWNPRLPHRQKPRAGLPYNFCTEPNANGFQGHVVVNRDAILLEIARVGGDLIKAIEVLNDASEA</sequence>
<dbReference type="GO" id="GO:0034456">
    <property type="term" value="C:UTP-C complex"/>
    <property type="evidence" value="ECO:0007669"/>
    <property type="project" value="TreeGrafter"/>
</dbReference>
<organism evidence="12 13">
    <name type="scientific">Ophiocordyceps australis</name>
    <dbReference type="NCBI Taxonomy" id="1399860"/>
    <lineage>
        <taxon>Eukaryota</taxon>
        <taxon>Fungi</taxon>
        <taxon>Dikarya</taxon>
        <taxon>Ascomycota</taxon>
        <taxon>Pezizomycotina</taxon>
        <taxon>Sordariomycetes</taxon>
        <taxon>Hypocreomycetidae</taxon>
        <taxon>Hypocreales</taxon>
        <taxon>Ophiocordycipitaceae</taxon>
        <taxon>Ophiocordyceps</taxon>
    </lineage>
</organism>
<dbReference type="PANTHER" id="PTHR17972:SF0">
    <property type="entry name" value="NUCLEOLAR PROTEIN 6"/>
    <property type="match status" value="1"/>
</dbReference>
<keyword evidence="3 5" id="KW-0694">RNA-binding</keyword>
<dbReference type="AlphaFoldDB" id="A0A2C5ZH28"/>
<evidence type="ECO:0000259" key="8">
    <source>
        <dbReference type="Pfam" id="PF17404"/>
    </source>
</evidence>
<evidence type="ECO:0000256" key="3">
    <source>
        <dbReference type="ARBA" id="ARBA00022884"/>
    </source>
</evidence>
<dbReference type="Gene3D" id="1.10.1410.10">
    <property type="match status" value="1"/>
</dbReference>
<feature type="domain" description="Nrap protein" evidence="6">
    <location>
        <begin position="140"/>
        <end position="283"/>
    </location>
</feature>
<dbReference type="EMBL" id="NJEU01000133">
    <property type="protein sequence ID" value="PHH81265.1"/>
    <property type="molecule type" value="Genomic_DNA"/>
</dbReference>
<evidence type="ECO:0000259" key="10">
    <source>
        <dbReference type="Pfam" id="PF17406"/>
    </source>
</evidence>
<evidence type="ECO:0000256" key="1">
    <source>
        <dbReference type="ARBA" id="ARBA00004604"/>
    </source>
</evidence>
<keyword evidence="5" id="KW-0687">Ribonucleoprotein</keyword>
<evidence type="ECO:0000256" key="2">
    <source>
        <dbReference type="ARBA" id="ARBA00006674"/>
    </source>
</evidence>
<evidence type="ECO:0000259" key="11">
    <source>
        <dbReference type="Pfam" id="PF17407"/>
    </source>
</evidence>
<dbReference type="GO" id="GO:0003723">
    <property type="term" value="F:RNA binding"/>
    <property type="evidence" value="ECO:0007669"/>
    <property type="project" value="UniProtKB-KW"/>
</dbReference>
<dbReference type="GO" id="GO:0006409">
    <property type="term" value="P:tRNA export from nucleus"/>
    <property type="evidence" value="ECO:0007669"/>
    <property type="project" value="TreeGrafter"/>
</dbReference>
<dbReference type="GO" id="GO:0032040">
    <property type="term" value="C:small-subunit processome"/>
    <property type="evidence" value="ECO:0007669"/>
    <property type="project" value="TreeGrafter"/>
</dbReference>
<dbReference type="Pfam" id="PF17403">
    <property type="entry name" value="Nrap_D2"/>
    <property type="match status" value="1"/>
</dbReference>
<dbReference type="InterPro" id="IPR035368">
    <property type="entry name" value="Nrap_D3"/>
</dbReference>
<dbReference type="Gene3D" id="3.30.70.3030">
    <property type="match status" value="1"/>
</dbReference>
<keyword evidence="4 5" id="KW-0539">Nucleus</keyword>
<dbReference type="Proteomes" id="UP000224854">
    <property type="component" value="Unassembled WGS sequence"/>
</dbReference>
<reference evidence="12 13" key="1">
    <citation type="submission" date="2017-06" db="EMBL/GenBank/DDBJ databases">
        <title>Ant-infecting Ophiocordyceps genomes reveal a high diversity of potential behavioral manipulation genes and a possible major role for enterotoxins.</title>
        <authorList>
            <person name="De Bekker C."/>
            <person name="Evans H.C."/>
            <person name="Brachmann A."/>
            <person name="Hughes D.P."/>
        </authorList>
    </citation>
    <scope>NUCLEOTIDE SEQUENCE [LARGE SCALE GENOMIC DNA]</scope>
    <source>
        <strain evidence="12 13">1348a</strain>
    </source>
</reference>
<dbReference type="InterPro" id="IPR035369">
    <property type="entry name" value="Nrap_D4"/>
</dbReference>
<accession>A0A2C5ZH28</accession>
<dbReference type="PANTHER" id="PTHR17972">
    <property type="entry name" value="NUCLEOLAR RNA-ASSOCIATED PROTEIN"/>
    <property type="match status" value="1"/>
</dbReference>
<keyword evidence="5" id="KW-0690">Ribosome biogenesis</keyword>
<feature type="domain" description="Nrap protein" evidence="7">
    <location>
        <begin position="289"/>
        <end position="432"/>
    </location>
</feature>
<evidence type="ECO:0000313" key="13">
    <source>
        <dbReference type="Proteomes" id="UP000224854"/>
    </source>
</evidence>
<comment type="similarity">
    <text evidence="2 5">Belongs to the NRAP family.</text>
</comment>
<evidence type="ECO:0000259" key="6">
    <source>
        <dbReference type="Pfam" id="PF03813"/>
    </source>
</evidence>
<dbReference type="GO" id="GO:0032545">
    <property type="term" value="C:CURI complex"/>
    <property type="evidence" value="ECO:0007669"/>
    <property type="project" value="TreeGrafter"/>
</dbReference>
<evidence type="ECO:0000256" key="5">
    <source>
        <dbReference type="RuleBase" id="RU364032"/>
    </source>
</evidence>
<keyword evidence="13" id="KW-1185">Reference proteome</keyword>
<dbReference type="OrthoDB" id="10251401at2759"/>
<dbReference type="InterPro" id="IPR035370">
    <property type="entry name" value="Nrap_D5"/>
</dbReference>
<protein>
    <recommendedName>
        <fullName evidence="5">U3 small nucleolar RNA-associated protein 22</fullName>
    </recommendedName>
</protein>
<name>A0A2C5ZH28_9HYPO</name>
<comment type="subcellular location">
    <subcellularLocation>
        <location evidence="1 5">Nucleus</location>
        <location evidence="1 5">Nucleolus</location>
    </subcellularLocation>
</comment>
<dbReference type="Pfam" id="PF17405">
    <property type="entry name" value="Nrap_D4"/>
    <property type="match status" value="1"/>
</dbReference>
<proteinExistence type="inferred from homology"/>
<feature type="domain" description="Nrap protein" evidence="10">
    <location>
        <begin position="786"/>
        <end position="939"/>
    </location>
</feature>
<dbReference type="GO" id="GO:0006364">
    <property type="term" value="P:rRNA processing"/>
    <property type="evidence" value="ECO:0007669"/>
    <property type="project" value="UniProtKB-KW"/>
</dbReference>
<dbReference type="InterPro" id="IPR035371">
    <property type="entry name" value="Nrap_D6"/>
</dbReference>
<gene>
    <name evidence="12" type="ORF">CDD82_1165</name>
</gene>
<dbReference type="InterPro" id="IPR005554">
    <property type="entry name" value="NOL6/Upt22"/>
</dbReference>
<evidence type="ECO:0000313" key="12">
    <source>
        <dbReference type="EMBL" id="PHH81265.1"/>
    </source>
</evidence>
<evidence type="ECO:0000259" key="9">
    <source>
        <dbReference type="Pfam" id="PF17405"/>
    </source>
</evidence>
<dbReference type="InterPro" id="IPR035082">
    <property type="entry name" value="Nrap_D1"/>
</dbReference>
<evidence type="ECO:0000256" key="4">
    <source>
        <dbReference type="ARBA" id="ARBA00023242"/>
    </source>
</evidence>
<evidence type="ECO:0000259" key="7">
    <source>
        <dbReference type="Pfam" id="PF17403"/>
    </source>
</evidence>
<keyword evidence="5" id="KW-0698">rRNA processing</keyword>
<dbReference type="Pfam" id="PF17406">
    <property type="entry name" value="Nrap_D5"/>
    <property type="match status" value="1"/>
</dbReference>
<feature type="domain" description="Nrap protein" evidence="11">
    <location>
        <begin position="942"/>
        <end position="1078"/>
    </location>
</feature>
<dbReference type="Pfam" id="PF17404">
    <property type="entry name" value="Nrap_D3"/>
    <property type="match status" value="1"/>
</dbReference>